<gene>
    <name evidence="5" type="ORF">KSZ_55350</name>
</gene>
<dbReference type="PANTHER" id="PTHR43537:SF5">
    <property type="entry name" value="UXU OPERON TRANSCRIPTIONAL REGULATOR"/>
    <property type="match status" value="1"/>
</dbReference>
<dbReference type="Pfam" id="PF07729">
    <property type="entry name" value="FCD"/>
    <property type="match status" value="1"/>
</dbReference>
<dbReference type="EMBL" id="BNJJ01000017">
    <property type="protein sequence ID" value="GHO87529.1"/>
    <property type="molecule type" value="Genomic_DNA"/>
</dbReference>
<dbReference type="SUPFAM" id="SSF46785">
    <property type="entry name" value="Winged helix' DNA-binding domain"/>
    <property type="match status" value="1"/>
</dbReference>
<dbReference type="SUPFAM" id="SSF48008">
    <property type="entry name" value="GntR ligand-binding domain-like"/>
    <property type="match status" value="1"/>
</dbReference>
<dbReference type="InterPro" id="IPR036388">
    <property type="entry name" value="WH-like_DNA-bd_sf"/>
</dbReference>
<keyword evidence="2" id="KW-0238">DNA-binding</keyword>
<evidence type="ECO:0000256" key="2">
    <source>
        <dbReference type="ARBA" id="ARBA00023125"/>
    </source>
</evidence>
<dbReference type="PRINTS" id="PR00035">
    <property type="entry name" value="HTHGNTR"/>
</dbReference>
<comment type="caution">
    <text evidence="5">The sequence shown here is derived from an EMBL/GenBank/DDBJ whole genome shotgun (WGS) entry which is preliminary data.</text>
</comment>
<evidence type="ECO:0000313" key="6">
    <source>
        <dbReference type="Proteomes" id="UP000635565"/>
    </source>
</evidence>
<dbReference type="SMART" id="SM00345">
    <property type="entry name" value="HTH_GNTR"/>
    <property type="match status" value="1"/>
</dbReference>
<dbReference type="Gene3D" id="1.20.120.530">
    <property type="entry name" value="GntR ligand-binding domain-like"/>
    <property type="match status" value="1"/>
</dbReference>
<dbReference type="InterPro" id="IPR000524">
    <property type="entry name" value="Tscrpt_reg_HTH_GntR"/>
</dbReference>
<dbReference type="PANTHER" id="PTHR43537">
    <property type="entry name" value="TRANSCRIPTIONAL REGULATOR, GNTR FAMILY"/>
    <property type="match status" value="1"/>
</dbReference>
<dbReference type="PROSITE" id="PS50949">
    <property type="entry name" value="HTH_GNTR"/>
    <property type="match status" value="1"/>
</dbReference>
<dbReference type="Proteomes" id="UP000635565">
    <property type="component" value="Unassembled WGS sequence"/>
</dbReference>
<dbReference type="CDD" id="cd07377">
    <property type="entry name" value="WHTH_GntR"/>
    <property type="match status" value="1"/>
</dbReference>
<proteinExistence type="predicted"/>
<feature type="domain" description="HTH gntR-type" evidence="4">
    <location>
        <begin position="11"/>
        <end position="79"/>
    </location>
</feature>
<dbReference type="RefSeq" id="WP_201365091.1">
    <property type="nucleotide sequence ID" value="NZ_BNJJ01000017.1"/>
</dbReference>
<keyword evidence="6" id="KW-1185">Reference proteome</keyword>
<evidence type="ECO:0000256" key="3">
    <source>
        <dbReference type="ARBA" id="ARBA00023163"/>
    </source>
</evidence>
<dbReference type="Pfam" id="PF00392">
    <property type="entry name" value="GntR"/>
    <property type="match status" value="1"/>
</dbReference>
<keyword evidence="3" id="KW-0804">Transcription</keyword>
<name>A0ABQ3VPB0_9CHLR</name>
<organism evidence="5 6">
    <name type="scientific">Dictyobacter formicarum</name>
    <dbReference type="NCBI Taxonomy" id="2778368"/>
    <lineage>
        <taxon>Bacteria</taxon>
        <taxon>Bacillati</taxon>
        <taxon>Chloroflexota</taxon>
        <taxon>Ktedonobacteria</taxon>
        <taxon>Ktedonobacterales</taxon>
        <taxon>Dictyobacteraceae</taxon>
        <taxon>Dictyobacter</taxon>
    </lineage>
</organism>
<evidence type="ECO:0000313" key="5">
    <source>
        <dbReference type="EMBL" id="GHO87529.1"/>
    </source>
</evidence>
<evidence type="ECO:0000256" key="1">
    <source>
        <dbReference type="ARBA" id="ARBA00023015"/>
    </source>
</evidence>
<accession>A0ABQ3VPB0</accession>
<dbReference type="Gene3D" id="1.10.10.10">
    <property type="entry name" value="Winged helix-like DNA-binding domain superfamily/Winged helix DNA-binding domain"/>
    <property type="match status" value="1"/>
</dbReference>
<dbReference type="SMART" id="SM00895">
    <property type="entry name" value="FCD"/>
    <property type="match status" value="1"/>
</dbReference>
<dbReference type="InterPro" id="IPR008920">
    <property type="entry name" value="TF_FadR/GntR_C"/>
</dbReference>
<sequence>MTVSKFPARSEALQPNIQEYIKQYIIEHRLTAGSPLPGEVEIANALHVSRNAVREAIKVLQTLGIVETRHGQGTFVGDLSMQALVAGLSFRVLFDAPQDLRTLRELLEIRQVLECNLIARLPQIITPAHLADLRLLVAQMEARAAHGELFAEEDRAFHEILYRPLGNNLIIQLLQAFWDIFHAVREQLLSSAEDSMLTVKVHQTIVNALAAGDGEAASAAMVAHFEGIRARLANSQ</sequence>
<dbReference type="InterPro" id="IPR011711">
    <property type="entry name" value="GntR_C"/>
</dbReference>
<keyword evidence="1" id="KW-0805">Transcription regulation</keyword>
<dbReference type="InterPro" id="IPR036390">
    <property type="entry name" value="WH_DNA-bd_sf"/>
</dbReference>
<evidence type="ECO:0000259" key="4">
    <source>
        <dbReference type="PROSITE" id="PS50949"/>
    </source>
</evidence>
<protein>
    <submittedName>
        <fullName evidence="5">GntR family transcriptional regulator</fullName>
    </submittedName>
</protein>
<reference evidence="5 6" key="1">
    <citation type="journal article" date="2021" name="Int. J. Syst. Evol. Microbiol.">
        <title>Reticulibacter mediterranei gen. nov., sp. nov., within the new family Reticulibacteraceae fam. nov., and Ktedonospora formicarum gen. nov., sp. nov., Ktedonobacter robiniae sp. nov., Dictyobacter formicarum sp. nov. and Dictyobacter arantiisoli sp. nov., belonging to the class Ktedonobacteria.</title>
        <authorList>
            <person name="Yabe S."/>
            <person name="Zheng Y."/>
            <person name="Wang C.M."/>
            <person name="Sakai Y."/>
            <person name="Abe K."/>
            <person name="Yokota A."/>
            <person name="Donadio S."/>
            <person name="Cavaletti L."/>
            <person name="Monciardini P."/>
        </authorList>
    </citation>
    <scope>NUCLEOTIDE SEQUENCE [LARGE SCALE GENOMIC DNA]</scope>
    <source>
        <strain evidence="5 6">SOSP1-9</strain>
    </source>
</reference>